<feature type="compositionally biased region" description="Low complexity" evidence="1">
    <location>
        <begin position="784"/>
        <end position="797"/>
    </location>
</feature>
<gene>
    <name evidence="2" type="ORF">MYCGRDRAFT_96103</name>
</gene>
<dbReference type="OrthoDB" id="10466236at2759"/>
<feature type="compositionally biased region" description="Polar residues" evidence="1">
    <location>
        <begin position="799"/>
        <end position="809"/>
    </location>
</feature>
<evidence type="ECO:0000313" key="3">
    <source>
        <dbReference type="Proteomes" id="UP000008062"/>
    </source>
</evidence>
<organism evidence="2 3">
    <name type="scientific">Zymoseptoria tritici (strain CBS 115943 / IPO323)</name>
    <name type="common">Speckled leaf blotch fungus</name>
    <name type="synonym">Septoria tritici</name>
    <dbReference type="NCBI Taxonomy" id="336722"/>
    <lineage>
        <taxon>Eukaryota</taxon>
        <taxon>Fungi</taxon>
        <taxon>Dikarya</taxon>
        <taxon>Ascomycota</taxon>
        <taxon>Pezizomycotina</taxon>
        <taxon>Dothideomycetes</taxon>
        <taxon>Dothideomycetidae</taxon>
        <taxon>Mycosphaerellales</taxon>
        <taxon>Mycosphaerellaceae</taxon>
        <taxon>Zymoseptoria</taxon>
    </lineage>
</organism>
<feature type="region of interest" description="Disordered" evidence="1">
    <location>
        <begin position="732"/>
        <end position="809"/>
    </location>
</feature>
<proteinExistence type="predicted"/>
<feature type="region of interest" description="Disordered" evidence="1">
    <location>
        <begin position="845"/>
        <end position="875"/>
    </location>
</feature>
<feature type="compositionally biased region" description="Polar residues" evidence="1">
    <location>
        <begin position="291"/>
        <end position="303"/>
    </location>
</feature>
<dbReference type="InParanoid" id="F9XLA9"/>
<reference evidence="2 3" key="1">
    <citation type="journal article" date="2011" name="PLoS Genet.">
        <title>Finished genome of the fungal wheat pathogen Mycosphaerella graminicola reveals dispensome structure, chromosome plasticity, and stealth pathogenesis.</title>
        <authorList>
            <person name="Goodwin S.B."/>
            <person name="Ben M'barek S."/>
            <person name="Dhillon B."/>
            <person name="Wittenberg A.H.J."/>
            <person name="Crane C.F."/>
            <person name="Hane J.K."/>
            <person name="Foster A.J."/>
            <person name="Van der Lee T.A.J."/>
            <person name="Grimwood J."/>
            <person name="Aerts A."/>
            <person name="Antoniw J."/>
            <person name="Bailey A."/>
            <person name="Bluhm B."/>
            <person name="Bowler J."/>
            <person name="Bristow J."/>
            <person name="van der Burgt A."/>
            <person name="Canto-Canche B."/>
            <person name="Churchill A.C.L."/>
            <person name="Conde-Ferraez L."/>
            <person name="Cools H.J."/>
            <person name="Coutinho P.M."/>
            <person name="Csukai M."/>
            <person name="Dehal P."/>
            <person name="De Wit P."/>
            <person name="Donzelli B."/>
            <person name="van de Geest H.C."/>
            <person name="van Ham R.C.H.J."/>
            <person name="Hammond-Kosack K.E."/>
            <person name="Henrissat B."/>
            <person name="Kilian A."/>
            <person name="Kobayashi A.K."/>
            <person name="Koopmann E."/>
            <person name="Kourmpetis Y."/>
            <person name="Kuzniar A."/>
            <person name="Lindquist E."/>
            <person name="Lombard V."/>
            <person name="Maliepaard C."/>
            <person name="Martins N."/>
            <person name="Mehrabi R."/>
            <person name="Nap J.P.H."/>
            <person name="Ponomarenko A."/>
            <person name="Rudd J.J."/>
            <person name="Salamov A."/>
            <person name="Schmutz J."/>
            <person name="Schouten H.J."/>
            <person name="Shapiro H."/>
            <person name="Stergiopoulos I."/>
            <person name="Torriani S.F.F."/>
            <person name="Tu H."/>
            <person name="de Vries R.P."/>
            <person name="Waalwijk C."/>
            <person name="Ware S.B."/>
            <person name="Wiebenga A."/>
            <person name="Zwiers L.-H."/>
            <person name="Oliver R.P."/>
            <person name="Grigoriev I.V."/>
            <person name="Kema G.H.J."/>
        </authorList>
    </citation>
    <scope>NUCLEOTIDE SEQUENCE [LARGE SCALE GENOMIC DNA]</scope>
    <source>
        <strain evidence="3">CBS 115943 / IPO323</strain>
    </source>
</reference>
<dbReference type="AlphaFoldDB" id="F9XLA9"/>
<name>F9XLA9_ZYMTI</name>
<keyword evidence="3" id="KW-1185">Reference proteome</keyword>
<accession>F9XLA9</accession>
<evidence type="ECO:0000256" key="1">
    <source>
        <dbReference type="SAM" id="MobiDB-lite"/>
    </source>
</evidence>
<dbReference type="HOGENOM" id="CLU_298303_0_0_1"/>
<dbReference type="Proteomes" id="UP000008062">
    <property type="component" value="Chromosome 10"/>
</dbReference>
<dbReference type="KEGG" id="ztr:MYCGRDRAFT_96103"/>
<evidence type="ECO:0000313" key="2">
    <source>
        <dbReference type="EMBL" id="EGP84172.1"/>
    </source>
</evidence>
<protein>
    <submittedName>
        <fullName evidence="2">Uncharacterized protein</fullName>
    </submittedName>
</protein>
<dbReference type="GeneID" id="13398743"/>
<dbReference type="RefSeq" id="XP_003849196.1">
    <property type="nucleotide sequence ID" value="XM_003849148.1"/>
</dbReference>
<feature type="region of interest" description="Disordered" evidence="1">
    <location>
        <begin position="279"/>
        <end position="313"/>
    </location>
</feature>
<feature type="compositionally biased region" description="Polar residues" evidence="1">
    <location>
        <begin position="768"/>
        <end position="783"/>
    </location>
</feature>
<feature type="compositionally biased region" description="Polar residues" evidence="1">
    <location>
        <begin position="738"/>
        <end position="757"/>
    </location>
</feature>
<dbReference type="EMBL" id="CM001205">
    <property type="protein sequence ID" value="EGP84172.1"/>
    <property type="molecule type" value="Genomic_DNA"/>
</dbReference>
<sequence length="1008" mass="110904">MAAVHPAIGSHMMQSRLSPPISGVGALQRQPVDIPDDVRDAIRAYHEATAQFTAMLIRVPHSTIHDTDNIHRDGLIAALASARRDLCRVDDNTHVALLLRYKRSYVAAADARARFARRIPIDSNLITTIREAYFSRRTANEFYSSQAVGRDRTTEKHQELNEVFYQIAMRLRNSTPVTSQILPSIDVTVTPAAAPLLMAPTQEVSPSITLESNLENTPTQIEADPTDLAAPSLTVTAEAHIDTEGDTVVSVEETVSSITQQPELEVDASTIHIDATTPSLLTDIPAGPQDSPHSTNDKITNVPASIPSPATAADLPGSSTLSIAPLGAVITPPDRLLEGPRAFLEECVPQFLIIQLNTHPQLRGHLETISAVLRHALPDLLRCRFGETSAVSECVEVVPSLLSENTVLEATTHSPEVQVVQESERTTETVLQETTVGESIVPSSAVQATAHAINATLPEAVIVEQTASPVSALQVPPLPPARAVEPKNWAYMTLREANQLYHRASVVVGEQLRLWGNEDYYNHFLAEDMRTMPSSKFKELARDSLALRRRQLAVTCKRRMELVTQLISTDARTTFSLKYPHYHLTHHFFCVVHIAAALLQRAICAWHDTVVEITAMLIDVPRDAWCPIARRALSNVLDPDRQLSGIDGTTFIATLLSYWETYVRAAKHRARNENSFPIDTKLLRTIRKVVACPIMTGRFFNSHRGPAVVHHVYNDGNIMLFEVAEILSAGRHGYSPEPSDTSPASNSDASASGSEQDWNAEAKHDSCLSPTRSGAESQMSWSPASAAGGTLADAAASPPSRSWNDSTSSPQSQFWIDISELEAQAKLLRLQAAELDALLSHQLSAAGAEHKDPPEQPTIFSQSEPPQGPDTMPFPADDEFLAYLNSLSPKDLHTEYKDASNEAGSQLRQWGDPIYARDFSALGEAQMPARKYPELALAVRTLYGPVIFEDPRFDALLENLDDAILGRWVAMGRYQERNPRNNRPGSKGARHLEFYTTLLNARDHLWRD</sequence>